<dbReference type="GO" id="GO:0005737">
    <property type="term" value="C:cytoplasm"/>
    <property type="evidence" value="ECO:0007669"/>
    <property type="project" value="TreeGrafter"/>
</dbReference>
<accession>A0A9Q1FI62</accession>
<organism evidence="1 2">
    <name type="scientific">Synaphobranchus kaupii</name>
    <name type="common">Kaup's arrowtooth eel</name>
    <dbReference type="NCBI Taxonomy" id="118154"/>
    <lineage>
        <taxon>Eukaryota</taxon>
        <taxon>Metazoa</taxon>
        <taxon>Chordata</taxon>
        <taxon>Craniata</taxon>
        <taxon>Vertebrata</taxon>
        <taxon>Euteleostomi</taxon>
        <taxon>Actinopterygii</taxon>
        <taxon>Neopterygii</taxon>
        <taxon>Teleostei</taxon>
        <taxon>Anguilliformes</taxon>
        <taxon>Synaphobranchidae</taxon>
        <taxon>Synaphobranchus</taxon>
    </lineage>
</organism>
<reference evidence="1" key="1">
    <citation type="journal article" date="2023" name="Science">
        <title>Genome structures resolve the early diversification of teleost fishes.</title>
        <authorList>
            <person name="Parey E."/>
            <person name="Louis A."/>
            <person name="Montfort J."/>
            <person name="Bouchez O."/>
            <person name="Roques C."/>
            <person name="Iampietro C."/>
            <person name="Lluch J."/>
            <person name="Castinel A."/>
            <person name="Donnadieu C."/>
            <person name="Desvignes T."/>
            <person name="Floi Bucao C."/>
            <person name="Jouanno E."/>
            <person name="Wen M."/>
            <person name="Mejri S."/>
            <person name="Dirks R."/>
            <person name="Jansen H."/>
            <person name="Henkel C."/>
            <person name="Chen W.J."/>
            <person name="Zahm M."/>
            <person name="Cabau C."/>
            <person name="Klopp C."/>
            <person name="Thompson A.W."/>
            <person name="Robinson-Rechavi M."/>
            <person name="Braasch I."/>
            <person name="Lecointre G."/>
            <person name="Bobe J."/>
            <person name="Postlethwait J.H."/>
            <person name="Berthelot C."/>
            <person name="Roest Crollius H."/>
            <person name="Guiguen Y."/>
        </authorList>
    </citation>
    <scope>NUCLEOTIDE SEQUENCE</scope>
    <source>
        <strain evidence="1">WJC10195</strain>
    </source>
</reference>
<protein>
    <submittedName>
        <fullName evidence="1">Uncharacterized protein</fullName>
    </submittedName>
</protein>
<comment type="caution">
    <text evidence="1">The sequence shown here is derived from an EMBL/GenBank/DDBJ whole genome shotgun (WGS) entry which is preliminary data.</text>
</comment>
<dbReference type="Gene3D" id="2.30.29.30">
    <property type="entry name" value="Pleckstrin-homology domain (PH domain)/Phosphotyrosine-binding domain (PTB)"/>
    <property type="match status" value="1"/>
</dbReference>
<dbReference type="FunFam" id="2.30.29.30:FF:000110">
    <property type="entry name" value="Docking protein 4"/>
    <property type="match status" value="1"/>
</dbReference>
<dbReference type="SUPFAM" id="SSF50729">
    <property type="entry name" value="PH domain-like"/>
    <property type="match status" value="1"/>
</dbReference>
<dbReference type="EMBL" id="JAINUF010000005">
    <property type="protein sequence ID" value="KAJ8359157.1"/>
    <property type="molecule type" value="Genomic_DNA"/>
</dbReference>
<dbReference type="InterPro" id="IPR050996">
    <property type="entry name" value="Docking_Protein_DOK"/>
</dbReference>
<proteinExistence type="predicted"/>
<sequence>MRKATSLIYLRCWLVFKKASSKGPTRLEKFSDERAAYCCRSHKVTELTDVKNVTRLPKVKKKHAVNVVFNDNTSKTIAFESELEAKEWCKLLHMECLESKSHGFNLGEPDLLATGAHREQSGEGQFTFQTCEGEAIYKKVHSAALAIAEYHDWITGTSKQKMSHFLPENENKMDGRAADKFSKSPLCLSKHWLCISRLGGSMRAGCSKA</sequence>
<evidence type="ECO:0000313" key="1">
    <source>
        <dbReference type="EMBL" id="KAJ8359157.1"/>
    </source>
</evidence>
<dbReference type="PANTHER" id="PTHR21258">
    <property type="entry name" value="DOCKING PROTEIN RELATED"/>
    <property type="match status" value="1"/>
</dbReference>
<dbReference type="OrthoDB" id="6279276at2759"/>
<gene>
    <name evidence="1" type="ORF">SKAU_G00156820</name>
</gene>
<dbReference type="GO" id="GO:0007169">
    <property type="term" value="P:cell surface receptor protein tyrosine kinase signaling pathway"/>
    <property type="evidence" value="ECO:0007669"/>
    <property type="project" value="TreeGrafter"/>
</dbReference>
<dbReference type="InterPro" id="IPR011993">
    <property type="entry name" value="PH-like_dom_sf"/>
</dbReference>
<dbReference type="PANTHER" id="PTHR21258:SF45">
    <property type="entry name" value="DOCKING PROTEIN 5"/>
    <property type="match status" value="1"/>
</dbReference>
<dbReference type="Proteomes" id="UP001152622">
    <property type="component" value="Chromosome 5"/>
</dbReference>
<dbReference type="AlphaFoldDB" id="A0A9Q1FI62"/>
<evidence type="ECO:0000313" key="2">
    <source>
        <dbReference type="Proteomes" id="UP001152622"/>
    </source>
</evidence>
<name>A0A9Q1FI62_SYNKA</name>
<keyword evidence="2" id="KW-1185">Reference proteome</keyword>